<name>A0A8J7J372_9FLAO</name>
<protein>
    <submittedName>
        <fullName evidence="2">Uncharacterized protein</fullName>
    </submittedName>
</protein>
<dbReference type="AlphaFoldDB" id="A0A8J7J372"/>
<organism evidence="2 3">
    <name type="scientific">Snuella sedimenti</name>
    <dbReference type="NCBI Taxonomy" id="2798802"/>
    <lineage>
        <taxon>Bacteria</taxon>
        <taxon>Pseudomonadati</taxon>
        <taxon>Bacteroidota</taxon>
        <taxon>Flavobacteriia</taxon>
        <taxon>Flavobacteriales</taxon>
        <taxon>Flavobacteriaceae</taxon>
        <taxon>Snuella</taxon>
    </lineage>
</organism>
<dbReference type="RefSeq" id="WP_199114235.1">
    <property type="nucleotide sequence ID" value="NZ_JAELVQ010000005.1"/>
</dbReference>
<evidence type="ECO:0000256" key="1">
    <source>
        <dbReference type="SAM" id="Phobius"/>
    </source>
</evidence>
<dbReference type="Proteomes" id="UP000610931">
    <property type="component" value="Unassembled WGS sequence"/>
</dbReference>
<evidence type="ECO:0000313" key="2">
    <source>
        <dbReference type="EMBL" id="MBJ6367508.1"/>
    </source>
</evidence>
<proteinExistence type="predicted"/>
<gene>
    <name evidence="2" type="ORF">JF259_05345</name>
</gene>
<keyword evidence="1" id="KW-1133">Transmembrane helix</keyword>
<keyword evidence="3" id="KW-1185">Reference proteome</keyword>
<feature type="transmembrane region" description="Helical" evidence="1">
    <location>
        <begin position="6"/>
        <end position="24"/>
    </location>
</feature>
<accession>A0A8J7J372</accession>
<sequence>MKLKSVIFKIATIFIVGFLISYMSPKIESGSTTFSGDTLNYNDPENIKNTQSKDKTEIICSNSGCEGFYKGPEFINGSDIAHQFSNKMSGAVGDKLKELYKKGEYSKVDFSKIIMATEGMGSGNVTYRLSIPFIAVKERCDAYTSFDHVGGWNHIPSLSKRKAELSKALMKGQSLDISDLKITPEGLQEYWIQWKNKIVQSDCK</sequence>
<keyword evidence="1" id="KW-0472">Membrane</keyword>
<keyword evidence="1" id="KW-0812">Transmembrane</keyword>
<comment type="caution">
    <text evidence="2">The sequence shown here is derived from an EMBL/GenBank/DDBJ whole genome shotgun (WGS) entry which is preliminary data.</text>
</comment>
<reference evidence="2" key="1">
    <citation type="submission" date="2020-12" db="EMBL/GenBank/DDBJ databases">
        <title>Snuella sp. nov., isolated from sediment in Incheon.</title>
        <authorList>
            <person name="Kim W."/>
        </authorList>
    </citation>
    <scope>NUCLEOTIDE SEQUENCE</scope>
    <source>
        <strain evidence="2">CAU 1569</strain>
    </source>
</reference>
<dbReference type="EMBL" id="JAELVQ010000005">
    <property type="protein sequence ID" value="MBJ6367508.1"/>
    <property type="molecule type" value="Genomic_DNA"/>
</dbReference>
<evidence type="ECO:0000313" key="3">
    <source>
        <dbReference type="Proteomes" id="UP000610931"/>
    </source>
</evidence>